<dbReference type="OMA" id="IHEKAGS"/>
<evidence type="ECO:0000313" key="7">
    <source>
        <dbReference type="WBParaSite" id="nRc.2.0.1.t36931-RA"/>
    </source>
</evidence>
<dbReference type="PANTHER" id="PTHR11785:SF531">
    <property type="entry name" value="LARGE NEUTRAL AMINO ACIDS TRANSPORTER SMALL SUBUNIT 1"/>
    <property type="match status" value="1"/>
</dbReference>
<keyword evidence="6" id="KW-1185">Reference proteome</keyword>
<dbReference type="InterPro" id="IPR002293">
    <property type="entry name" value="AA/rel_permease1"/>
</dbReference>
<dbReference type="Gene3D" id="1.20.1740.10">
    <property type="entry name" value="Amino acid/polyamine transporter I"/>
    <property type="match status" value="1"/>
</dbReference>
<dbReference type="AlphaFoldDB" id="A0A915KG42"/>
<feature type="transmembrane region" description="Helical" evidence="5">
    <location>
        <begin position="59"/>
        <end position="81"/>
    </location>
</feature>
<dbReference type="GO" id="GO:0016020">
    <property type="term" value="C:membrane"/>
    <property type="evidence" value="ECO:0007669"/>
    <property type="project" value="UniProtKB-SubCell"/>
</dbReference>
<dbReference type="PANTHER" id="PTHR11785">
    <property type="entry name" value="AMINO ACID TRANSPORTER"/>
    <property type="match status" value="1"/>
</dbReference>
<keyword evidence="4 5" id="KW-0472">Membrane</keyword>
<evidence type="ECO:0000256" key="2">
    <source>
        <dbReference type="ARBA" id="ARBA00022692"/>
    </source>
</evidence>
<accession>A0A915KG42</accession>
<name>A0A915KG42_ROMCU</name>
<evidence type="ECO:0000256" key="3">
    <source>
        <dbReference type="ARBA" id="ARBA00022989"/>
    </source>
</evidence>
<dbReference type="WBParaSite" id="nRc.2.0.1.t36931-RA">
    <property type="protein sequence ID" value="nRc.2.0.1.t36931-RA"/>
    <property type="gene ID" value="nRc.2.0.1.g36931"/>
</dbReference>
<reference evidence="7" key="1">
    <citation type="submission" date="2022-11" db="UniProtKB">
        <authorList>
            <consortium name="WormBaseParasite"/>
        </authorList>
    </citation>
    <scope>IDENTIFICATION</scope>
</reference>
<feature type="transmembrane region" description="Helical" evidence="5">
    <location>
        <begin position="115"/>
        <end position="134"/>
    </location>
</feature>
<comment type="subcellular location">
    <subcellularLocation>
        <location evidence="1">Membrane</location>
        <topology evidence="1">Multi-pass membrane protein</topology>
    </subcellularLocation>
</comment>
<dbReference type="Pfam" id="PF13520">
    <property type="entry name" value="AA_permease_2"/>
    <property type="match status" value="1"/>
</dbReference>
<dbReference type="InterPro" id="IPR050598">
    <property type="entry name" value="AminoAcid_Transporter"/>
</dbReference>
<evidence type="ECO:0000313" key="6">
    <source>
        <dbReference type="Proteomes" id="UP000887565"/>
    </source>
</evidence>
<dbReference type="Proteomes" id="UP000887565">
    <property type="component" value="Unplaced"/>
</dbReference>
<dbReference type="FunFam" id="1.20.1740.10:FF:000056">
    <property type="entry name" value="Y+L amino acid transporter 2"/>
    <property type="match status" value="1"/>
</dbReference>
<evidence type="ECO:0000256" key="1">
    <source>
        <dbReference type="ARBA" id="ARBA00004141"/>
    </source>
</evidence>
<dbReference type="GO" id="GO:0015179">
    <property type="term" value="F:L-amino acid transmembrane transporter activity"/>
    <property type="evidence" value="ECO:0007669"/>
    <property type="project" value="TreeGrafter"/>
</dbReference>
<organism evidence="6 7">
    <name type="scientific">Romanomermis culicivorax</name>
    <name type="common">Nematode worm</name>
    <dbReference type="NCBI Taxonomy" id="13658"/>
    <lineage>
        <taxon>Eukaryota</taxon>
        <taxon>Metazoa</taxon>
        <taxon>Ecdysozoa</taxon>
        <taxon>Nematoda</taxon>
        <taxon>Enoplea</taxon>
        <taxon>Dorylaimia</taxon>
        <taxon>Mermithida</taxon>
        <taxon>Mermithoidea</taxon>
        <taxon>Mermithidae</taxon>
        <taxon>Romanomermis</taxon>
    </lineage>
</organism>
<feature type="transmembrane region" description="Helical" evidence="5">
    <location>
        <begin position="27"/>
        <end position="47"/>
    </location>
</feature>
<evidence type="ECO:0000256" key="5">
    <source>
        <dbReference type="SAM" id="Phobius"/>
    </source>
</evidence>
<protein>
    <submittedName>
        <fullName evidence="7">Uncharacterized protein</fullName>
    </submittedName>
</protein>
<evidence type="ECO:0000256" key="4">
    <source>
        <dbReference type="ARBA" id="ARBA00023136"/>
    </source>
</evidence>
<keyword evidence="2 5" id="KW-0812">Transmembrane</keyword>
<proteinExistence type="predicted"/>
<keyword evidence="3 5" id="KW-1133">Transmembrane helix</keyword>
<sequence length="294" mass="32441">MKQPIVEQNDAEGGDQQQKKVGLERHLGLFSGVNIIVGCIIGSGIFVSPKGIHEKAGSVGLSLVIWVVCGLFSAVGAYCYAELGTMIKRSGGDYAYISDAFGPFLGFMRLWVEAIVVRPCTMTIVALTFAVYMLTPFFPDCDLPACSTEILAAVLINNALQNYLQFNDAVITFRTFVFIITTALYKQSSLLRNMPVLLDYKIKRDNRNRGFENLKTVTETLSDVRLILTFVNCYSVKLATKVQDIFTVAKVLALILVVLTGRTENFENIFEGTSTDPAKISLGFYAGLFAYQGW</sequence>